<name>A0ABW3ZCF3_9HYPH</name>
<keyword evidence="2" id="KW-1185">Reference proteome</keyword>
<feature type="non-terminal residue" evidence="1">
    <location>
        <position position="64"/>
    </location>
</feature>
<proteinExistence type="predicted"/>
<gene>
    <name evidence="1" type="ORF">ACFQ4O_18050</name>
</gene>
<sequence length="64" mass="6449">MLCVVVLAGLLVFNAYQHFRHAEAGSEALATFRGVLDLANAVAAERGPANAAMAGQAGDAHAAA</sequence>
<protein>
    <submittedName>
        <fullName evidence="1">Uncharacterized protein</fullName>
    </submittedName>
</protein>
<dbReference type="Proteomes" id="UP001597171">
    <property type="component" value="Unassembled WGS sequence"/>
</dbReference>
<dbReference type="EMBL" id="JBHTMX010000415">
    <property type="protein sequence ID" value="MFD1333913.1"/>
    <property type="molecule type" value="Genomic_DNA"/>
</dbReference>
<evidence type="ECO:0000313" key="2">
    <source>
        <dbReference type="Proteomes" id="UP001597171"/>
    </source>
</evidence>
<dbReference type="RefSeq" id="WP_378777811.1">
    <property type="nucleotide sequence ID" value="NZ_JBHTMX010000415.1"/>
</dbReference>
<comment type="caution">
    <text evidence="1">The sequence shown here is derived from an EMBL/GenBank/DDBJ whole genome shotgun (WGS) entry which is preliminary data.</text>
</comment>
<organism evidence="1 2">
    <name type="scientific">Methylopila musalis</name>
    <dbReference type="NCBI Taxonomy" id="1134781"/>
    <lineage>
        <taxon>Bacteria</taxon>
        <taxon>Pseudomonadati</taxon>
        <taxon>Pseudomonadota</taxon>
        <taxon>Alphaproteobacteria</taxon>
        <taxon>Hyphomicrobiales</taxon>
        <taxon>Methylopilaceae</taxon>
        <taxon>Methylopila</taxon>
    </lineage>
</organism>
<evidence type="ECO:0000313" key="1">
    <source>
        <dbReference type="EMBL" id="MFD1333913.1"/>
    </source>
</evidence>
<accession>A0ABW3ZCF3</accession>
<reference evidence="2" key="1">
    <citation type="journal article" date="2019" name="Int. J. Syst. Evol. Microbiol.">
        <title>The Global Catalogue of Microorganisms (GCM) 10K type strain sequencing project: providing services to taxonomists for standard genome sequencing and annotation.</title>
        <authorList>
            <consortium name="The Broad Institute Genomics Platform"/>
            <consortium name="The Broad Institute Genome Sequencing Center for Infectious Disease"/>
            <person name="Wu L."/>
            <person name="Ma J."/>
        </authorList>
    </citation>
    <scope>NUCLEOTIDE SEQUENCE [LARGE SCALE GENOMIC DNA]</scope>
    <source>
        <strain evidence="2">CCUG 61696</strain>
    </source>
</reference>